<dbReference type="EMBL" id="UINC01099221">
    <property type="protein sequence ID" value="SVC58321.1"/>
    <property type="molecule type" value="Genomic_DNA"/>
</dbReference>
<dbReference type="AlphaFoldDB" id="A0A382NFH1"/>
<gene>
    <name evidence="1" type="ORF">METZ01_LOCUS311175</name>
</gene>
<name>A0A382NFH1_9ZZZZ</name>
<evidence type="ECO:0000313" key="1">
    <source>
        <dbReference type="EMBL" id="SVC58321.1"/>
    </source>
</evidence>
<proteinExistence type="predicted"/>
<organism evidence="1">
    <name type="scientific">marine metagenome</name>
    <dbReference type="NCBI Taxonomy" id="408172"/>
    <lineage>
        <taxon>unclassified sequences</taxon>
        <taxon>metagenomes</taxon>
        <taxon>ecological metagenomes</taxon>
    </lineage>
</organism>
<sequence>MDKEKKTTPSKKELLREIESLDKNKVLDSNSLGRTNIANLIAIKGLLT</sequence>
<accession>A0A382NFH1</accession>
<reference evidence="1" key="1">
    <citation type="submission" date="2018-05" db="EMBL/GenBank/DDBJ databases">
        <authorList>
            <person name="Lanie J.A."/>
            <person name="Ng W.-L."/>
            <person name="Kazmierczak K.M."/>
            <person name="Andrzejewski T.M."/>
            <person name="Davidsen T.M."/>
            <person name="Wayne K.J."/>
            <person name="Tettelin H."/>
            <person name="Glass J.I."/>
            <person name="Rusch D."/>
            <person name="Podicherti R."/>
            <person name="Tsui H.-C.T."/>
            <person name="Winkler M.E."/>
        </authorList>
    </citation>
    <scope>NUCLEOTIDE SEQUENCE</scope>
</reference>
<protein>
    <submittedName>
        <fullName evidence="1">Uncharacterized protein</fullName>
    </submittedName>
</protein>